<reference evidence="1" key="1">
    <citation type="submission" date="2022-06" db="EMBL/GenBank/DDBJ databases">
        <title>The First Complete Genome of the Simian Malaria Parasite Plasmodium brasilianum.</title>
        <authorList>
            <person name="Bajic M."/>
            <person name="Ravishankar S."/>
        </authorList>
    </citation>
    <scope>NUCLEOTIDE SEQUENCE</scope>
    <source>
        <strain evidence="1">Bolivian I</strain>
    </source>
</reference>
<proteinExistence type="predicted"/>
<organism evidence="1 2">
    <name type="scientific">Plasmodium brasilianum</name>
    <dbReference type="NCBI Taxonomy" id="5824"/>
    <lineage>
        <taxon>Eukaryota</taxon>
        <taxon>Sar</taxon>
        <taxon>Alveolata</taxon>
        <taxon>Apicomplexa</taxon>
        <taxon>Aconoidasida</taxon>
        <taxon>Haemosporida</taxon>
        <taxon>Plasmodiidae</taxon>
        <taxon>Plasmodium</taxon>
        <taxon>Plasmodium (Plasmodium)</taxon>
    </lineage>
</organism>
<protein>
    <submittedName>
        <fullName evidence="1">Uncharacterized protein</fullName>
    </submittedName>
</protein>
<gene>
    <name evidence="1" type="ORF">MKS88_002456</name>
</gene>
<evidence type="ECO:0000313" key="2">
    <source>
        <dbReference type="Proteomes" id="UP001056978"/>
    </source>
</evidence>
<name>A0ACB9YC14_PLABR</name>
<evidence type="ECO:0000313" key="1">
    <source>
        <dbReference type="EMBL" id="KAI4838945.1"/>
    </source>
</evidence>
<dbReference type="Proteomes" id="UP001056978">
    <property type="component" value="Chromosome 8"/>
</dbReference>
<sequence>MNVIADLCKLKKKIKLKPIKLKQIKPNPVKPNPIKPNPIILNPIILNPIKPNPIILNPIILNPIILNPIILNPVKIIKLNPFNTIKLNPDEIKLIEEQYRNILKLKARNSVSSNEKIASISNHSHMNSSPNNSNSNKHIVENEEISSNDLMNIKFSQSGPHKRHHDFYNNKNSFQHYLKKLKTCRIDSDDLRRTLLEKRIAYDRENQIIKTIQDDEKKGMGMGSESNSSSSNHEGLHLYRKLNFLNKNNRSKSKNKNRKRKRINAKFDKKFILKCRTCKFINPNGFNMGDYYTCQNCGYNDFSVIRSSSPNNGE</sequence>
<keyword evidence="2" id="KW-1185">Reference proteome</keyword>
<accession>A0ACB9YC14</accession>
<dbReference type="EMBL" id="CM043776">
    <property type="protein sequence ID" value="KAI4838945.1"/>
    <property type="molecule type" value="Genomic_DNA"/>
</dbReference>
<comment type="caution">
    <text evidence="1">The sequence shown here is derived from an EMBL/GenBank/DDBJ whole genome shotgun (WGS) entry which is preliminary data.</text>
</comment>